<dbReference type="PANTHER" id="PTHR30575:SF0">
    <property type="entry name" value="XAA-ARG DIPEPTIDASE"/>
    <property type="match status" value="1"/>
</dbReference>
<dbReference type="PIRSF" id="PIRSF037227">
    <property type="entry name" value="Aminobenzoyl-glu_utiliz_pB"/>
    <property type="match status" value="1"/>
</dbReference>
<dbReference type="EMBL" id="JBEPLU010000003">
    <property type="protein sequence ID" value="MET3528259.1"/>
    <property type="molecule type" value="Genomic_DNA"/>
</dbReference>
<keyword evidence="5" id="KW-1185">Reference proteome</keyword>
<dbReference type="InterPro" id="IPR036264">
    <property type="entry name" value="Bact_exopeptidase_dim_dom"/>
</dbReference>
<keyword evidence="1" id="KW-0378">Hydrolase</keyword>
<name>A0ABV2EMI1_9CAUL</name>
<dbReference type="SUPFAM" id="SSF53187">
    <property type="entry name" value="Zn-dependent exopeptidases"/>
    <property type="match status" value="1"/>
</dbReference>
<reference evidence="4 5" key="1">
    <citation type="submission" date="2024-06" db="EMBL/GenBank/DDBJ databases">
        <title>Genomic Encyclopedia of Type Strains, Phase IV (KMG-IV): sequencing the most valuable type-strain genomes for metagenomic binning, comparative biology and taxonomic classification.</title>
        <authorList>
            <person name="Goeker M."/>
        </authorList>
    </citation>
    <scope>NUCLEOTIDE SEQUENCE [LARGE SCALE GENOMIC DNA]</scope>
    <source>
        <strain evidence="4 5">DSM 17809</strain>
    </source>
</reference>
<dbReference type="PANTHER" id="PTHR30575">
    <property type="entry name" value="PEPTIDASE M20"/>
    <property type="match status" value="1"/>
</dbReference>
<dbReference type="InterPro" id="IPR017439">
    <property type="entry name" value="Amidohydrolase"/>
</dbReference>
<dbReference type="SUPFAM" id="SSF55031">
    <property type="entry name" value="Bacterial exopeptidase dimerisation domain"/>
    <property type="match status" value="1"/>
</dbReference>
<evidence type="ECO:0000256" key="2">
    <source>
        <dbReference type="SAM" id="SignalP"/>
    </source>
</evidence>
<dbReference type="InterPro" id="IPR017145">
    <property type="entry name" value="Aminobenzoyl-glu_utiliz_pB"/>
</dbReference>
<dbReference type="Gene3D" id="3.30.70.360">
    <property type="match status" value="1"/>
</dbReference>
<dbReference type="RefSeq" id="WP_354298221.1">
    <property type="nucleotide sequence ID" value="NZ_JBEPLU010000003.1"/>
</dbReference>
<dbReference type="Gene3D" id="3.40.630.10">
    <property type="entry name" value="Zn peptidases"/>
    <property type="match status" value="2"/>
</dbReference>
<feature type="domain" description="Peptidase M20 dimerisation" evidence="3">
    <location>
        <begin position="216"/>
        <end position="307"/>
    </location>
</feature>
<proteinExistence type="predicted"/>
<dbReference type="InterPro" id="IPR011650">
    <property type="entry name" value="Peptidase_M20_dimer"/>
</dbReference>
<dbReference type="InterPro" id="IPR002933">
    <property type="entry name" value="Peptidase_M20"/>
</dbReference>
<dbReference type="NCBIfam" id="TIGR01891">
    <property type="entry name" value="amidohydrolases"/>
    <property type="match status" value="1"/>
</dbReference>
<evidence type="ECO:0000313" key="5">
    <source>
        <dbReference type="Proteomes" id="UP001549110"/>
    </source>
</evidence>
<keyword evidence="2" id="KW-0732">Signal</keyword>
<feature type="chain" id="PRO_5045178334" evidence="2">
    <location>
        <begin position="27"/>
        <end position="496"/>
    </location>
</feature>
<feature type="signal peptide" evidence="2">
    <location>
        <begin position="1"/>
        <end position="26"/>
    </location>
</feature>
<evidence type="ECO:0000259" key="3">
    <source>
        <dbReference type="Pfam" id="PF07687"/>
    </source>
</evidence>
<evidence type="ECO:0000313" key="4">
    <source>
        <dbReference type="EMBL" id="MET3528259.1"/>
    </source>
</evidence>
<dbReference type="Pfam" id="PF07687">
    <property type="entry name" value="M20_dimer"/>
    <property type="match status" value="1"/>
</dbReference>
<organism evidence="4 5">
    <name type="scientific">Phenylobacterium koreense</name>
    <dbReference type="NCBI Taxonomy" id="266125"/>
    <lineage>
        <taxon>Bacteria</taxon>
        <taxon>Pseudomonadati</taxon>
        <taxon>Pseudomonadota</taxon>
        <taxon>Alphaproteobacteria</taxon>
        <taxon>Caulobacterales</taxon>
        <taxon>Caulobacteraceae</taxon>
        <taxon>Phenylobacterium</taxon>
    </lineage>
</organism>
<accession>A0ABV2EMI1</accession>
<protein>
    <submittedName>
        <fullName evidence="4">Aminobenzoyl-glutamate utilization protein B</fullName>
    </submittedName>
</protein>
<dbReference type="InterPro" id="IPR052030">
    <property type="entry name" value="Peptidase_M20/M20A_hydrolases"/>
</dbReference>
<dbReference type="Pfam" id="PF01546">
    <property type="entry name" value="Peptidase_M20"/>
    <property type="match status" value="1"/>
</dbReference>
<dbReference type="Proteomes" id="UP001549110">
    <property type="component" value="Unassembled WGS sequence"/>
</dbReference>
<sequence>MKTITKALATSAICATAWLAAGAASAAPLTAEGRGQIIAAVDAYAPKMNDAALKIWNYAEVGYQETKSSALLQDQLKAAGFKVQAGVAGEPTGFVASFKNGPGPVIAILAEFDALPGLSQAAAPTKQPVAGRDAGHGCGHNLFGAASTAAAVALKTWMVQNKVQGEVRVYGTPAEEGGSGKVYMVRDGLFDDVDITLHWHPGNTNSANQGTSMANISGKFRFYGQSSHAAGAPWAGRSALDGVEIMNVANNYLREHIPDRTRIHYVVTNGGKAPNVVPDFAEVYYYVRNADPKIVVDVMDRVKTAAQGAAMITGTKVEFEQTGGVYNLLPNDVLGKVMQQSLESVGGISWTPEETKFAQELAKSLPNGGGDLASVGKIETYRPADTSGDAGGGSTDVADVSWVTPTVGLSTATFVPGSAGHSWQNVAAGGMTIGLKGAALAAKTLSITGAELFSNPELIAQAKAELKQRQGKGFVYKSLLGDRKPPLDYRKVGGAE</sequence>
<evidence type="ECO:0000256" key="1">
    <source>
        <dbReference type="ARBA" id="ARBA00022801"/>
    </source>
</evidence>
<comment type="caution">
    <text evidence="4">The sequence shown here is derived from an EMBL/GenBank/DDBJ whole genome shotgun (WGS) entry which is preliminary data.</text>
</comment>
<gene>
    <name evidence="4" type="ORF">ABID41_003398</name>
</gene>